<keyword evidence="4" id="KW-0520">NAD</keyword>
<dbReference type="Pfam" id="PF00374">
    <property type="entry name" value="NiFeSe_Hases"/>
    <property type="match status" value="1"/>
</dbReference>
<feature type="binding site" evidence="5">
    <location>
        <position position="190"/>
    </location>
    <ligand>
        <name>Mg(2+)</name>
        <dbReference type="ChEBI" id="CHEBI:18420"/>
    </ligand>
</feature>
<comment type="subcellular location">
    <subcellularLocation>
        <location evidence="1">Cell membrane</location>
        <topology evidence="1">Peripheral membrane protein</topology>
    </subcellularLocation>
</comment>
<comment type="caution">
    <text evidence="8">The sequence shown here is derived from an EMBL/GenBank/DDBJ whole genome shotgun (WGS) entry which is preliminary data.</text>
</comment>
<dbReference type="GO" id="GO:0016151">
    <property type="term" value="F:nickel cation binding"/>
    <property type="evidence" value="ECO:0007669"/>
    <property type="project" value="InterPro"/>
</dbReference>
<comment type="cofactor">
    <cofactor evidence="5">
        <name>Fe cation</name>
        <dbReference type="ChEBI" id="CHEBI:24875"/>
    </cofactor>
</comment>
<keyword evidence="5" id="KW-0408">Iron</keyword>
<dbReference type="SUPFAM" id="SSF143243">
    <property type="entry name" value="Nqo5-like"/>
    <property type="match status" value="1"/>
</dbReference>
<evidence type="ECO:0000259" key="7">
    <source>
        <dbReference type="Pfam" id="PF00346"/>
    </source>
</evidence>
<dbReference type="Gene3D" id="3.30.460.80">
    <property type="entry name" value="NADH:ubiquinone oxidoreductase, 30kDa subunit"/>
    <property type="match status" value="1"/>
</dbReference>
<keyword evidence="3" id="KW-0560">Oxidoreductase</keyword>
<feature type="binding site" evidence="5">
    <location>
        <position position="212"/>
    </location>
    <ligand>
        <name>Fe cation</name>
        <dbReference type="ChEBI" id="CHEBI:24875"/>
    </ligand>
</feature>
<gene>
    <name evidence="8" type="ORF">FYJ84_01325</name>
</gene>
<evidence type="ECO:0000313" key="9">
    <source>
        <dbReference type="Proteomes" id="UP000433181"/>
    </source>
</evidence>
<protein>
    <submittedName>
        <fullName evidence="8">NADH-quinone oxidoreductase subunit F</fullName>
    </submittedName>
</protein>
<keyword evidence="5" id="KW-0460">Magnesium</keyword>
<dbReference type="InterPro" id="IPR037232">
    <property type="entry name" value="NADH_quin_OxRdtase_su_C/D-like"/>
</dbReference>
<evidence type="ECO:0000256" key="5">
    <source>
        <dbReference type="PIRSR" id="PIRSR601501-1"/>
    </source>
</evidence>
<accession>A0A6I2U883</accession>
<feature type="domain" description="NADH-quinone oxidoreductase subunit D" evidence="7">
    <location>
        <begin position="431"/>
        <end position="506"/>
    </location>
</feature>
<keyword evidence="2" id="KW-0813">Transport</keyword>
<name>A0A6I2U883_9FIRM</name>
<dbReference type="SUPFAM" id="SSF56762">
    <property type="entry name" value="HydB/Nqo4-like"/>
    <property type="match status" value="1"/>
</dbReference>
<dbReference type="EMBL" id="VUNR01000002">
    <property type="protein sequence ID" value="MSU07638.1"/>
    <property type="molecule type" value="Genomic_DNA"/>
</dbReference>
<evidence type="ECO:0000259" key="6">
    <source>
        <dbReference type="Pfam" id="PF00329"/>
    </source>
</evidence>
<dbReference type="PANTHER" id="PTHR43485:SF1">
    <property type="entry name" value="FORMATE HYDROGENLYASE SUBUNIT 5-RELATED"/>
    <property type="match status" value="1"/>
</dbReference>
<dbReference type="GO" id="GO:0016651">
    <property type="term" value="F:oxidoreductase activity, acting on NAD(P)H"/>
    <property type="evidence" value="ECO:0007669"/>
    <property type="project" value="InterPro"/>
</dbReference>
<evidence type="ECO:0000256" key="3">
    <source>
        <dbReference type="ARBA" id="ARBA00023002"/>
    </source>
</evidence>
<evidence type="ECO:0000256" key="1">
    <source>
        <dbReference type="ARBA" id="ARBA00004202"/>
    </source>
</evidence>
<dbReference type="PANTHER" id="PTHR43485">
    <property type="entry name" value="HYDROGENASE-4 COMPONENT G"/>
    <property type="match status" value="1"/>
</dbReference>
<feature type="binding site" evidence="5">
    <location>
        <position position="467"/>
    </location>
    <ligand>
        <name>Mg(2+)</name>
        <dbReference type="ChEBI" id="CHEBI:18420"/>
    </ligand>
</feature>
<dbReference type="Pfam" id="PF00329">
    <property type="entry name" value="Complex1_30kDa"/>
    <property type="match status" value="1"/>
</dbReference>
<dbReference type="Pfam" id="PF00346">
    <property type="entry name" value="Complex1_49kDa"/>
    <property type="match status" value="2"/>
</dbReference>
<dbReference type="PROSITE" id="PS00542">
    <property type="entry name" value="COMPLEX1_30K"/>
    <property type="match status" value="1"/>
</dbReference>
<dbReference type="Gene3D" id="1.10.645.10">
    <property type="entry name" value="Cytochrome-c3 Hydrogenase, chain B"/>
    <property type="match status" value="1"/>
</dbReference>
<dbReference type="RefSeq" id="WP_154405372.1">
    <property type="nucleotide sequence ID" value="NZ_VUNR01000002.1"/>
</dbReference>
<dbReference type="GO" id="GO:0005886">
    <property type="term" value="C:plasma membrane"/>
    <property type="evidence" value="ECO:0007669"/>
    <property type="project" value="UniProtKB-SubCell"/>
</dbReference>
<feature type="binding site" evidence="5">
    <location>
        <position position="503"/>
    </location>
    <ligand>
        <name>Fe cation</name>
        <dbReference type="ChEBI" id="CHEBI:24875"/>
    </ligand>
</feature>
<feature type="binding site" evidence="5">
    <location>
        <position position="500"/>
    </location>
    <ligand>
        <name>Ni(2+)</name>
        <dbReference type="ChEBI" id="CHEBI:49786"/>
    </ligand>
</feature>
<dbReference type="InterPro" id="IPR052197">
    <property type="entry name" value="ComplexI_49kDa-like"/>
</dbReference>
<comment type="cofactor">
    <cofactor evidence="5">
        <name>Ni(2+)</name>
        <dbReference type="ChEBI" id="CHEBI:49786"/>
    </cofactor>
</comment>
<reference evidence="8 9" key="1">
    <citation type="submission" date="2019-08" db="EMBL/GenBank/DDBJ databases">
        <title>In-depth cultivation of the pig gut microbiome towards novel bacterial diversity and tailored functional studies.</title>
        <authorList>
            <person name="Wylensek D."/>
            <person name="Hitch T.C.A."/>
            <person name="Clavel T."/>
        </authorList>
    </citation>
    <scope>NUCLEOTIDE SEQUENCE [LARGE SCALE GENOMIC DNA]</scope>
    <source>
        <strain evidence="8 9">WCA-693-APC-5D-A</strain>
    </source>
</reference>
<feature type="domain" description="NADH:ubiquinone oxidoreductase 30kDa subunit" evidence="6">
    <location>
        <begin position="11"/>
        <end position="130"/>
    </location>
</feature>
<dbReference type="InterPro" id="IPR020396">
    <property type="entry name" value="NADH_UbQ_OxRdtase_CS"/>
</dbReference>
<dbReference type="InterPro" id="IPR001501">
    <property type="entry name" value="Ni-dep_hyd_lsu"/>
</dbReference>
<evidence type="ECO:0000256" key="4">
    <source>
        <dbReference type="ARBA" id="ARBA00023027"/>
    </source>
</evidence>
<keyword evidence="5" id="KW-0479">Metal-binding</keyword>
<dbReference type="InterPro" id="IPR001135">
    <property type="entry name" value="NADH_Q_OxRdtase_suD"/>
</dbReference>
<organism evidence="8 9">
    <name type="scientific">Anaerovibrio slackiae</name>
    <dbReference type="NCBI Taxonomy" id="2652309"/>
    <lineage>
        <taxon>Bacteria</taxon>
        <taxon>Bacillati</taxon>
        <taxon>Bacillota</taxon>
        <taxon>Negativicutes</taxon>
        <taxon>Selenomonadales</taxon>
        <taxon>Selenomonadaceae</taxon>
        <taxon>Anaerovibrio</taxon>
    </lineage>
</organism>
<dbReference type="GeneID" id="96777547"/>
<evidence type="ECO:0000313" key="8">
    <source>
        <dbReference type="EMBL" id="MSU07638.1"/>
    </source>
</evidence>
<dbReference type="AlphaFoldDB" id="A0A6I2U883"/>
<dbReference type="InterPro" id="IPR001268">
    <property type="entry name" value="NADH_UbQ_OxRdtase_30kDa_su"/>
</dbReference>
<proteinExistence type="predicted"/>
<dbReference type="GO" id="GO:0051287">
    <property type="term" value="F:NAD binding"/>
    <property type="evidence" value="ECO:0007669"/>
    <property type="project" value="InterPro"/>
</dbReference>
<dbReference type="GO" id="GO:0008137">
    <property type="term" value="F:NADH dehydrogenase (ubiquinone) activity"/>
    <property type="evidence" value="ECO:0007669"/>
    <property type="project" value="InterPro"/>
</dbReference>
<dbReference type="GO" id="GO:0048038">
    <property type="term" value="F:quinone binding"/>
    <property type="evidence" value="ECO:0007669"/>
    <property type="project" value="InterPro"/>
</dbReference>
<keyword evidence="9" id="KW-1185">Reference proteome</keyword>
<evidence type="ECO:0000256" key="2">
    <source>
        <dbReference type="ARBA" id="ARBA00022448"/>
    </source>
</evidence>
<feature type="domain" description="NADH-quinone oxidoreductase subunit D" evidence="7">
    <location>
        <begin position="270"/>
        <end position="422"/>
    </location>
</feature>
<feature type="binding site" evidence="5">
    <location>
        <position position="209"/>
    </location>
    <ligand>
        <name>Ni(2+)</name>
        <dbReference type="ChEBI" id="CHEBI:49786"/>
    </ligand>
</feature>
<sequence length="506" mass="55999">MERIAHVAQVIAPEALLETAVRVYDGGHHPLTAMFGRDETAQGTGYAIYCYFEIPEKKDMQVVKAVFKPEGSLSYQSITHAIPAAAWYEREIHDMFGLVPEGHPDLRPLVLHESFPDGFYPLRKSVKVNAKVRGERKFKVRSAKGQGLFEVPVGPIHAGIIEPGHFRFSQAGEAMLQLDAKLFFTHRGIEKAVEGKTPEEALHIVERICGACSVSNTWSFCQAVEKVVGVSVPRRAEIIRTLLSELERIVNHVGDLGNMPAGVGFNPAISLGSRLKERLMRLCEAVAGNRFLRGVIVPGGVRQDITPELIEEIHSVMDATAEGVEDLATMFREQENFQNRVQTTGIIRHQTAVDLAMVGVGARASGYAHDSRSDFAFGVYPELDFQPYTKTMGDVAARLLVRIGELSASFEMVDKLLDMLRNCQGMPLHADMAYGAGEAWGICESPRGSNFHYVALDEEGRIDRLFVRSASYPNWPALTIAVQGDIIPDFPLINKSFELCYACIDR</sequence>
<dbReference type="Proteomes" id="UP000433181">
    <property type="component" value="Unassembled WGS sequence"/>
</dbReference>
<feature type="binding site" evidence="5">
    <location>
        <position position="212"/>
    </location>
    <ligand>
        <name>Ni(2+)</name>
        <dbReference type="ChEBI" id="CHEBI:49786"/>
    </ligand>
</feature>
<dbReference type="InterPro" id="IPR029014">
    <property type="entry name" value="NiFe-Hase_large"/>
</dbReference>
<keyword evidence="5" id="KW-0533">Nickel</keyword>